<accession>A0ABW6Q9G0</accession>
<dbReference type="RefSeq" id="WP_388236667.1">
    <property type="nucleotide sequence ID" value="NZ_JBHVZQ010000018.1"/>
</dbReference>
<proteinExistence type="predicted"/>
<dbReference type="Proteomes" id="UP001601627">
    <property type="component" value="Unassembled WGS sequence"/>
</dbReference>
<sequence>MAYLTAGLVLVALLCVLDLVLTLAVVRRLREEPATAPDGGGPPDVSELSVGEVVAPFEVTDTAGRTLTRDGLTSGMNVVFMSPGCLACEELLPLVAERAAGYAPGRLLAVVVRDRDGSDGHSEFVDRLSPVARVVVTDLGGALMGAFALTGTPAYVEMGHGGRISGIGRTLPRPAAQAAGRPGPVRT</sequence>
<evidence type="ECO:0000313" key="3">
    <source>
        <dbReference type="Proteomes" id="UP001601627"/>
    </source>
</evidence>
<feature type="compositionally biased region" description="Low complexity" evidence="1">
    <location>
        <begin position="172"/>
        <end position="187"/>
    </location>
</feature>
<gene>
    <name evidence="2" type="ORF">ACFVZC_21020</name>
</gene>
<dbReference type="Gene3D" id="3.40.30.10">
    <property type="entry name" value="Glutaredoxin"/>
    <property type="match status" value="1"/>
</dbReference>
<reference evidence="2 3" key="1">
    <citation type="submission" date="2024-09" db="EMBL/GenBank/DDBJ databases">
        <title>The Natural Products Discovery Center: Release of the First 8490 Sequenced Strains for Exploring Actinobacteria Biosynthetic Diversity.</title>
        <authorList>
            <person name="Kalkreuter E."/>
            <person name="Kautsar S.A."/>
            <person name="Yang D."/>
            <person name="Bader C.D."/>
            <person name="Teijaro C.N."/>
            <person name="Fluegel L."/>
            <person name="Davis C.M."/>
            <person name="Simpson J.R."/>
            <person name="Lauterbach L."/>
            <person name="Steele A.D."/>
            <person name="Gui C."/>
            <person name="Meng S."/>
            <person name="Li G."/>
            <person name="Viehrig K."/>
            <person name="Ye F."/>
            <person name="Su P."/>
            <person name="Kiefer A.F."/>
            <person name="Nichols A."/>
            <person name="Cepeda A.J."/>
            <person name="Yan W."/>
            <person name="Fan B."/>
            <person name="Jiang Y."/>
            <person name="Adhikari A."/>
            <person name="Zheng C.-J."/>
            <person name="Schuster L."/>
            <person name="Cowan T.M."/>
            <person name="Smanski M.J."/>
            <person name="Chevrette M.G."/>
            <person name="De Carvalho L.P.S."/>
            <person name="Shen B."/>
        </authorList>
    </citation>
    <scope>NUCLEOTIDE SEQUENCE [LARGE SCALE GENOMIC DNA]</scope>
    <source>
        <strain evidence="2 3">NPDC058328</strain>
    </source>
</reference>
<keyword evidence="3" id="KW-1185">Reference proteome</keyword>
<organism evidence="2 3">
    <name type="scientific">Streptomyces marokkonensis</name>
    <dbReference type="NCBI Taxonomy" id="324855"/>
    <lineage>
        <taxon>Bacteria</taxon>
        <taxon>Bacillati</taxon>
        <taxon>Actinomycetota</taxon>
        <taxon>Actinomycetes</taxon>
        <taxon>Kitasatosporales</taxon>
        <taxon>Streptomycetaceae</taxon>
        <taxon>Streptomyces</taxon>
    </lineage>
</organism>
<evidence type="ECO:0000313" key="2">
    <source>
        <dbReference type="EMBL" id="MFF1275857.1"/>
    </source>
</evidence>
<evidence type="ECO:0000256" key="1">
    <source>
        <dbReference type="SAM" id="MobiDB-lite"/>
    </source>
</evidence>
<protein>
    <submittedName>
        <fullName evidence="2">TlpA family protein disulfide reductase</fullName>
    </submittedName>
</protein>
<dbReference type="EMBL" id="JBHVZQ010000018">
    <property type="protein sequence ID" value="MFF1275857.1"/>
    <property type="molecule type" value="Genomic_DNA"/>
</dbReference>
<dbReference type="SUPFAM" id="SSF52833">
    <property type="entry name" value="Thioredoxin-like"/>
    <property type="match status" value="1"/>
</dbReference>
<comment type="caution">
    <text evidence="2">The sequence shown here is derived from an EMBL/GenBank/DDBJ whole genome shotgun (WGS) entry which is preliminary data.</text>
</comment>
<name>A0ABW6Q9G0_9ACTN</name>
<feature type="region of interest" description="Disordered" evidence="1">
    <location>
        <begin position="167"/>
        <end position="187"/>
    </location>
</feature>
<dbReference type="InterPro" id="IPR036249">
    <property type="entry name" value="Thioredoxin-like_sf"/>
</dbReference>